<dbReference type="InterPro" id="IPR039425">
    <property type="entry name" value="RNA_pol_sigma-70-like"/>
</dbReference>
<feature type="compositionally biased region" description="Pro residues" evidence="5">
    <location>
        <begin position="9"/>
        <end position="24"/>
    </location>
</feature>
<dbReference type="NCBIfam" id="TIGR02937">
    <property type="entry name" value="sigma70-ECF"/>
    <property type="match status" value="1"/>
</dbReference>
<dbReference type="Pfam" id="PF08281">
    <property type="entry name" value="Sigma70_r4_2"/>
    <property type="match status" value="1"/>
</dbReference>
<evidence type="ECO:0000256" key="1">
    <source>
        <dbReference type="ARBA" id="ARBA00010641"/>
    </source>
</evidence>
<dbReference type="CDD" id="cd06171">
    <property type="entry name" value="Sigma70_r4"/>
    <property type="match status" value="1"/>
</dbReference>
<sequence>MATDFTRRPSPPQAASPVSIPTPTPRDAHDWTGDMLAVARTRDRASFMRIYDHFMPRLCLYLRGLGSPDAVAEELAQESLLRLWHRAAQYDPQHGAVSTWLFRIGRNLHIDRVRCEQGWVQVLEDAIPTSDEELARPFSAAEDYAEQTRLQRRIQELPVVQARLMRMSYFEAKTHQEIADELQMPLGTVKSHLRRAFLRLQGQVRDQP</sequence>
<dbReference type="GO" id="GO:0003677">
    <property type="term" value="F:DNA binding"/>
    <property type="evidence" value="ECO:0007669"/>
    <property type="project" value="InterPro"/>
</dbReference>
<dbReference type="InterPro" id="IPR014284">
    <property type="entry name" value="RNA_pol_sigma-70_dom"/>
</dbReference>
<accession>A0A2W5N0Z7</accession>
<dbReference type="PANTHER" id="PTHR43133">
    <property type="entry name" value="RNA POLYMERASE ECF-TYPE SIGMA FACTO"/>
    <property type="match status" value="1"/>
</dbReference>
<dbReference type="GO" id="GO:0006352">
    <property type="term" value="P:DNA-templated transcription initiation"/>
    <property type="evidence" value="ECO:0007669"/>
    <property type="project" value="InterPro"/>
</dbReference>
<proteinExistence type="inferred from homology"/>
<keyword evidence="3" id="KW-0731">Sigma factor</keyword>
<dbReference type="AlphaFoldDB" id="A0A2W5N0Z7"/>
<gene>
    <name evidence="8" type="ORF">DI564_00275</name>
</gene>
<dbReference type="Gene3D" id="1.10.1740.10">
    <property type="match status" value="1"/>
</dbReference>
<dbReference type="Proteomes" id="UP000249046">
    <property type="component" value="Unassembled WGS sequence"/>
</dbReference>
<dbReference type="InterPro" id="IPR036388">
    <property type="entry name" value="WH-like_DNA-bd_sf"/>
</dbReference>
<comment type="caution">
    <text evidence="8">The sequence shown here is derived from an EMBL/GenBank/DDBJ whole genome shotgun (WGS) entry which is preliminary data.</text>
</comment>
<dbReference type="Gene3D" id="1.10.10.10">
    <property type="entry name" value="Winged helix-like DNA-binding domain superfamily/Winged helix DNA-binding domain"/>
    <property type="match status" value="1"/>
</dbReference>
<name>A0A2W5N0Z7_9GAMM</name>
<feature type="domain" description="RNA polymerase sigma factor 70 region 4 type 2" evidence="7">
    <location>
        <begin position="149"/>
        <end position="200"/>
    </location>
</feature>
<feature type="region of interest" description="Disordered" evidence="5">
    <location>
        <begin position="1"/>
        <end position="27"/>
    </location>
</feature>
<keyword evidence="4" id="KW-0804">Transcription</keyword>
<dbReference type="InterPro" id="IPR007627">
    <property type="entry name" value="RNA_pol_sigma70_r2"/>
</dbReference>
<dbReference type="InterPro" id="IPR013325">
    <property type="entry name" value="RNA_pol_sigma_r2"/>
</dbReference>
<evidence type="ECO:0000256" key="5">
    <source>
        <dbReference type="SAM" id="MobiDB-lite"/>
    </source>
</evidence>
<feature type="domain" description="RNA polymerase sigma-70 region 2" evidence="6">
    <location>
        <begin position="51"/>
        <end position="117"/>
    </location>
</feature>
<dbReference type="InterPro" id="IPR013249">
    <property type="entry name" value="RNA_pol_sigma70_r4_t2"/>
</dbReference>
<reference evidence="8 9" key="1">
    <citation type="submission" date="2017-08" db="EMBL/GenBank/DDBJ databases">
        <title>Infants hospitalized years apart are colonized by the same room-sourced microbial strains.</title>
        <authorList>
            <person name="Brooks B."/>
            <person name="Olm M.R."/>
            <person name="Firek B.A."/>
            <person name="Baker R."/>
            <person name="Thomas B.C."/>
            <person name="Morowitz M.J."/>
            <person name="Banfield J.F."/>
        </authorList>
    </citation>
    <scope>NUCLEOTIDE SEQUENCE [LARGE SCALE GENOMIC DNA]</scope>
    <source>
        <strain evidence="8">S2_005_003_R2_42</strain>
    </source>
</reference>
<keyword evidence="2" id="KW-0805">Transcription regulation</keyword>
<evidence type="ECO:0000313" key="8">
    <source>
        <dbReference type="EMBL" id="PZQ19720.1"/>
    </source>
</evidence>
<evidence type="ECO:0000259" key="6">
    <source>
        <dbReference type="Pfam" id="PF04542"/>
    </source>
</evidence>
<organism evidence="8 9">
    <name type="scientific">Rhodanobacter denitrificans</name>
    <dbReference type="NCBI Taxonomy" id="666685"/>
    <lineage>
        <taxon>Bacteria</taxon>
        <taxon>Pseudomonadati</taxon>
        <taxon>Pseudomonadota</taxon>
        <taxon>Gammaproteobacteria</taxon>
        <taxon>Lysobacterales</taxon>
        <taxon>Rhodanobacteraceae</taxon>
        <taxon>Rhodanobacter</taxon>
    </lineage>
</organism>
<evidence type="ECO:0000256" key="2">
    <source>
        <dbReference type="ARBA" id="ARBA00023015"/>
    </source>
</evidence>
<evidence type="ECO:0000256" key="3">
    <source>
        <dbReference type="ARBA" id="ARBA00023082"/>
    </source>
</evidence>
<protein>
    <submittedName>
        <fullName evidence="8">RNA polymerase subunit sigma</fullName>
    </submittedName>
</protein>
<dbReference type="InterPro" id="IPR013324">
    <property type="entry name" value="RNA_pol_sigma_r3/r4-like"/>
</dbReference>
<evidence type="ECO:0000256" key="4">
    <source>
        <dbReference type="ARBA" id="ARBA00023163"/>
    </source>
</evidence>
<evidence type="ECO:0000259" key="7">
    <source>
        <dbReference type="Pfam" id="PF08281"/>
    </source>
</evidence>
<dbReference type="PANTHER" id="PTHR43133:SF62">
    <property type="entry name" value="RNA POLYMERASE SIGMA FACTOR SIGZ"/>
    <property type="match status" value="1"/>
</dbReference>
<dbReference type="GO" id="GO:0016987">
    <property type="term" value="F:sigma factor activity"/>
    <property type="evidence" value="ECO:0007669"/>
    <property type="project" value="UniProtKB-KW"/>
</dbReference>
<dbReference type="EMBL" id="QFPO01000001">
    <property type="protein sequence ID" value="PZQ19720.1"/>
    <property type="molecule type" value="Genomic_DNA"/>
</dbReference>
<dbReference type="SUPFAM" id="SSF88659">
    <property type="entry name" value="Sigma3 and sigma4 domains of RNA polymerase sigma factors"/>
    <property type="match status" value="1"/>
</dbReference>
<dbReference type="SUPFAM" id="SSF88946">
    <property type="entry name" value="Sigma2 domain of RNA polymerase sigma factors"/>
    <property type="match status" value="1"/>
</dbReference>
<dbReference type="Pfam" id="PF04542">
    <property type="entry name" value="Sigma70_r2"/>
    <property type="match status" value="1"/>
</dbReference>
<evidence type="ECO:0000313" key="9">
    <source>
        <dbReference type="Proteomes" id="UP000249046"/>
    </source>
</evidence>
<comment type="similarity">
    <text evidence="1">Belongs to the sigma-70 factor family. ECF subfamily.</text>
</comment>